<evidence type="ECO:0000313" key="1">
    <source>
        <dbReference type="EMBL" id="VDK50593.1"/>
    </source>
</evidence>
<dbReference type="OrthoDB" id="2588702at2759"/>
<reference evidence="1 2" key="1">
    <citation type="submission" date="2018-11" db="EMBL/GenBank/DDBJ databases">
        <authorList>
            <consortium name="Pathogen Informatics"/>
        </authorList>
    </citation>
    <scope>NUCLEOTIDE SEQUENCE [LARGE SCALE GENOMIC DNA]</scope>
</reference>
<accession>A0A3P6R578</accession>
<feature type="non-terminal residue" evidence="1">
    <location>
        <position position="79"/>
    </location>
</feature>
<dbReference type="Proteomes" id="UP000271098">
    <property type="component" value="Unassembled WGS sequence"/>
</dbReference>
<proteinExistence type="predicted"/>
<gene>
    <name evidence="1" type="ORF">GPUH_LOCUS5392</name>
</gene>
<dbReference type="EMBL" id="UYRT01011391">
    <property type="protein sequence ID" value="VDK50593.1"/>
    <property type="molecule type" value="Genomic_DNA"/>
</dbReference>
<protein>
    <submittedName>
        <fullName evidence="1">Uncharacterized protein</fullName>
    </submittedName>
</protein>
<name>A0A3P6R578_9BILA</name>
<sequence>MLANSLSAAAAGSAGVVTQATGLATAATHPLVTTYSVRNGPIFPAVTSQPDLSAKQECYVELSRLPSELLRPAALEQFL</sequence>
<keyword evidence="2" id="KW-1185">Reference proteome</keyword>
<dbReference type="AlphaFoldDB" id="A0A3P6R578"/>
<evidence type="ECO:0000313" key="2">
    <source>
        <dbReference type="Proteomes" id="UP000271098"/>
    </source>
</evidence>
<organism evidence="1 2">
    <name type="scientific">Gongylonema pulchrum</name>
    <dbReference type="NCBI Taxonomy" id="637853"/>
    <lineage>
        <taxon>Eukaryota</taxon>
        <taxon>Metazoa</taxon>
        <taxon>Ecdysozoa</taxon>
        <taxon>Nematoda</taxon>
        <taxon>Chromadorea</taxon>
        <taxon>Rhabditida</taxon>
        <taxon>Spirurina</taxon>
        <taxon>Spiruromorpha</taxon>
        <taxon>Spiruroidea</taxon>
        <taxon>Gongylonematidae</taxon>
        <taxon>Gongylonema</taxon>
    </lineage>
</organism>